<accession>A0AA96V4L4</accession>
<sequence>MNQEIFEFATINAIATLPESSNSTLKEFTASVFVETHSIEQIEKLITKLKVFNLFETIAHPNNESSKWLNLFIDLIRQKVNEKSIRID</sequence>
<dbReference type="Proteomes" id="UP001303587">
    <property type="component" value="Chromosome"/>
</dbReference>
<dbReference type="EMBL" id="CP131060">
    <property type="protein sequence ID" value="WNY24903.1"/>
    <property type="molecule type" value="Genomic_DNA"/>
</dbReference>
<dbReference type="GeneID" id="89229553"/>
<protein>
    <submittedName>
        <fullName evidence="1">Uncharacterized protein</fullName>
    </submittedName>
</protein>
<keyword evidence="2" id="KW-1185">Reference proteome</keyword>
<name>A0AA96V4L4_9EURY</name>
<evidence type="ECO:0000313" key="1">
    <source>
        <dbReference type="EMBL" id="WNY24903.1"/>
    </source>
</evidence>
<gene>
    <name evidence="1" type="ORF">MsAc7_04320</name>
</gene>
<evidence type="ECO:0000313" key="2">
    <source>
        <dbReference type="Proteomes" id="UP001303587"/>
    </source>
</evidence>
<organism evidence="1 2">
    <name type="scientific">Methanolapillus millepedarum</name>
    <dbReference type="NCBI Taxonomy" id="3028296"/>
    <lineage>
        <taxon>Archaea</taxon>
        <taxon>Methanobacteriati</taxon>
        <taxon>Methanobacteriota</taxon>
        <taxon>Stenosarchaea group</taxon>
        <taxon>Methanomicrobia</taxon>
        <taxon>Methanosarcinales</taxon>
        <taxon>Methanosarcinaceae</taxon>
        <taxon>Methanolapillus</taxon>
    </lineage>
</organism>
<proteinExistence type="predicted"/>
<dbReference type="AlphaFoldDB" id="A0AA96V4L4"/>
<reference evidence="1 2" key="1">
    <citation type="submission" date="2023-07" db="EMBL/GenBank/DDBJ databases">
        <title>Closed genoem sequence of Methanosarcinaceae archaeon Ac7.</title>
        <authorList>
            <person name="Poehlein A."/>
            <person name="Protasov E."/>
            <person name="Platt K."/>
            <person name="Reeh H."/>
            <person name="Daniel R."/>
            <person name="Brune A."/>
        </authorList>
    </citation>
    <scope>NUCLEOTIDE SEQUENCE [LARGE SCALE GENOMIC DNA]</scope>
    <source>
        <strain evidence="1 2">Ac7</strain>
    </source>
</reference>
<dbReference type="RefSeq" id="WP_338102967.1">
    <property type="nucleotide sequence ID" value="NZ_CP131060.1"/>
</dbReference>